<sequence length="200" mass="21761">MAMKLPPALQQLIDAFQILPSVGPKSAQRMALYLLEKDRLGAERLSHSLQQAMNKLDHCKSCRNYAESDLCPICSDAERSTESLCVVESPSDVLALEQGVDFKGQYFVLYGHLSPIDGIGPAELGLADLKRKVEQLSIREVIVATNPTVEGEATAQFIMDMLLEDVVVSRIAHGIPMGGELDLVDGGTLNHALTGRRVMS</sequence>
<dbReference type="KEGG" id="oai:OLEAN_C21100"/>
<organism evidence="9 10">
    <name type="scientific">Oleispira antarctica RB-8</name>
    <dbReference type="NCBI Taxonomy" id="698738"/>
    <lineage>
        <taxon>Bacteria</taxon>
        <taxon>Pseudomonadati</taxon>
        <taxon>Pseudomonadota</taxon>
        <taxon>Gammaproteobacteria</taxon>
        <taxon>Oceanospirillales</taxon>
        <taxon>Oceanospirillaceae</taxon>
        <taxon>Oleispira</taxon>
    </lineage>
</organism>
<dbReference type="Gene3D" id="1.10.8.420">
    <property type="entry name" value="RecR Domain 1"/>
    <property type="match status" value="1"/>
</dbReference>
<dbReference type="PROSITE" id="PS01300">
    <property type="entry name" value="RECR"/>
    <property type="match status" value="1"/>
</dbReference>
<dbReference type="HAMAP" id="MF_00017">
    <property type="entry name" value="RecR"/>
    <property type="match status" value="1"/>
</dbReference>
<evidence type="ECO:0000256" key="4">
    <source>
        <dbReference type="ARBA" id="ARBA00022833"/>
    </source>
</evidence>
<evidence type="ECO:0000256" key="5">
    <source>
        <dbReference type="ARBA" id="ARBA00023172"/>
    </source>
</evidence>
<dbReference type="GO" id="GO:0006310">
    <property type="term" value="P:DNA recombination"/>
    <property type="evidence" value="ECO:0007669"/>
    <property type="project" value="UniProtKB-UniRule"/>
</dbReference>
<dbReference type="InterPro" id="IPR000093">
    <property type="entry name" value="DNA_Rcmb_RecR"/>
</dbReference>
<evidence type="ECO:0000259" key="8">
    <source>
        <dbReference type="PROSITE" id="PS50880"/>
    </source>
</evidence>
<dbReference type="Gene3D" id="3.40.1360.10">
    <property type="match status" value="1"/>
</dbReference>
<dbReference type="CDD" id="cd01025">
    <property type="entry name" value="TOPRIM_recR"/>
    <property type="match status" value="1"/>
</dbReference>
<keyword evidence="2 7" id="KW-0227">DNA damage</keyword>
<evidence type="ECO:0000313" key="9">
    <source>
        <dbReference type="EMBL" id="CCK76286.1"/>
    </source>
</evidence>
<keyword evidence="4 7" id="KW-0862">Zinc</keyword>
<dbReference type="Pfam" id="PF02132">
    <property type="entry name" value="RecR_ZnF"/>
    <property type="match status" value="1"/>
</dbReference>
<dbReference type="NCBIfam" id="TIGR00615">
    <property type="entry name" value="recR"/>
    <property type="match status" value="1"/>
</dbReference>
<dbReference type="AlphaFoldDB" id="R4YMR5"/>
<accession>R4YMR5</accession>
<feature type="zinc finger region" description="C4-type" evidence="7">
    <location>
        <begin position="59"/>
        <end position="74"/>
    </location>
</feature>
<evidence type="ECO:0000313" key="10">
    <source>
        <dbReference type="Proteomes" id="UP000032749"/>
    </source>
</evidence>
<dbReference type="Pfam" id="PF13662">
    <property type="entry name" value="Toprim_4"/>
    <property type="match status" value="1"/>
</dbReference>
<dbReference type="PATRIC" id="fig|698738.3.peg.2184"/>
<dbReference type="InterPro" id="IPR023627">
    <property type="entry name" value="Rcmb_RecR"/>
</dbReference>
<evidence type="ECO:0000256" key="2">
    <source>
        <dbReference type="ARBA" id="ARBA00022763"/>
    </source>
</evidence>
<dbReference type="PROSITE" id="PS50880">
    <property type="entry name" value="TOPRIM"/>
    <property type="match status" value="1"/>
</dbReference>
<name>R4YMR5_OLEAN</name>
<dbReference type="InterPro" id="IPR015967">
    <property type="entry name" value="Rcmb_RecR_Znf"/>
</dbReference>
<gene>
    <name evidence="7 9" type="primary">recR</name>
    <name evidence="9" type="ORF">OLEAN_C21100</name>
</gene>
<dbReference type="SMART" id="SM00493">
    <property type="entry name" value="TOPRIM"/>
    <property type="match status" value="1"/>
</dbReference>
<evidence type="ECO:0000256" key="3">
    <source>
        <dbReference type="ARBA" id="ARBA00022771"/>
    </source>
</evidence>
<evidence type="ECO:0000256" key="1">
    <source>
        <dbReference type="ARBA" id="ARBA00022723"/>
    </source>
</evidence>
<dbReference type="GO" id="GO:0008270">
    <property type="term" value="F:zinc ion binding"/>
    <property type="evidence" value="ECO:0007669"/>
    <property type="project" value="UniProtKB-KW"/>
</dbReference>
<dbReference type="GO" id="GO:0006281">
    <property type="term" value="P:DNA repair"/>
    <property type="evidence" value="ECO:0007669"/>
    <property type="project" value="UniProtKB-UniRule"/>
</dbReference>
<dbReference type="InterPro" id="IPR034137">
    <property type="entry name" value="TOPRIM_RecR"/>
</dbReference>
<keyword evidence="10" id="KW-1185">Reference proteome</keyword>
<evidence type="ECO:0000256" key="7">
    <source>
        <dbReference type="HAMAP-Rule" id="MF_00017"/>
    </source>
</evidence>
<keyword evidence="5 7" id="KW-0233">DNA recombination</keyword>
<proteinExistence type="inferred from homology"/>
<dbReference type="EMBL" id="FO203512">
    <property type="protein sequence ID" value="CCK76286.1"/>
    <property type="molecule type" value="Genomic_DNA"/>
</dbReference>
<feature type="domain" description="Toprim" evidence="8">
    <location>
        <begin position="82"/>
        <end position="176"/>
    </location>
</feature>
<dbReference type="Proteomes" id="UP000032749">
    <property type="component" value="Chromosome"/>
</dbReference>
<dbReference type="SUPFAM" id="SSF111304">
    <property type="entry name" value="Recombination protein RecR"/>
    <property type="match status" value="1"/>
</dbReference>
<keyword evidence="1 7" id="KW-0479">Metal-binding</keyword>
<keyword evidence="3 7" id="KW-0863">Zinc-finger</keyword>
<dbReference type="GO" id="GO:0003677">
    <property type="term" value="F:DNA binding"/>
    <property type="evidence" value="ECO:0007669"/>
    <property type="project" value="UniProtKB-UniRule"/>
</dbReference>
<comment type="similarity">
    <text evidence="7">Belongs to the RecR family.</text>
</comment>
<comment type="function">
    <text evidence="7">May play a role in DNA repair. It seems to be involved in an RecBC-independent recombinational process of DNA repair. It may act with RecF and RecO.</text>
</comment>
<dbReference type="Pfam" id="PF21175">
    <property type="entry name" value="RecR_C"/>
    <property type="match status" value="1"/>
</dbReference>
<keyword evidence="6 7" id="KW-0234">DNA repair</keyword>
<dbReference type="PANTHER" id="PTHR30446:SF0">
    <property type="entry name" value="RECOMBINATION PROTEIN RECR"/>
    <property type="match status" value="1"/>
</dbReference>
<reference evidence="9 10" key="1">
    <citation type="journal article" date="2013" name="Nat. Commun.">
        <title>Genome sequence and functional genomic analysis of the oil-degrading bacterium Oleispira antarctica.</title>
        <authorList>
            <person name="Kube M."/>
            <person name="Chernikova T.N."/>
            <person name="Al-Ramahi Y."/>
            <person name="Beloqui A."/>
            <person name="Lopez-Cortez N."/>
            <person name="Guazzaroni M.E."/>
            <person name="Heipieper H.J."/>
            <person name="Klages S."/>
            <person name="Kotsyurbenko O.R."/>
            <person name="Langer I."/>
            <person name="Nechitaylo T.Y."/>
            <person name="Lunsdorf H."/>
            <person name="Fernandez M."/>
            <person name="Juarez S."/>
            <person name="Ciordia S."/>
            <person name="Singer A."/>
            <person name="Kagan O."/>
            <person name="Egorova O."/>
            <person name="Petit P.A."/>
            <person name="Stogios P."/>
            <person name="Kim Y."/>
            <person name="Tchigvintsev A."/>
            <person name="Flick R."/>
            <person name="Denaro R."/>
            <person name="Genovese M."/>
            <person name="Albar J.P."/>
            <person name="Reva O.N."/>
            <person name="Martinez-Gomariz M."/>
            <person name="Tran H."/>
            <person name="Ferrer M."/>
            <person name="Savchenko A."/>
            <person name="Yakunin A.F."/>
            <person name="Yakimov M.M."/>
            <person name="Golyshina O.V."/>
            <person name="Reinhardt R."/>
            <person name="Golyshin P.N."/>
        </authorList>
    </citation>
    <scope>NUCLEOTIDE SEQUENCE [LARGE SCALE GENOMIC DNA]</scope>
</reference>
<evidence type="ECO:0000256" key="6">
    <source>
        <dbReference type="ARBA" id="ARBA00023204"/>
    </source>
</evidence>
<dbReference type="Gene3D" id="6.10.250.240">
    <property type="match status" value="1"/>
</dbReference>
<dbReference type="PANTHER" id="PTHR30446">
    <property type="entry name" value="RECOMBINATION PROTEIN RECR"/>
    <property type="match status" value="1"/>
</dbReference>
<dbReference type="InterPro" id="IPR006171">
    <property type="entry name" value="TOPRIM_dom"/>
</dbReference>
<protein>
    <recommendedName>
        <fullName evidence="7">Recombination protein RecR</fullName>
    </recommendedName>
</protein>
<dbReference type="HOGENOM" id="CLU_060739_1_2_6"/>
<dbReference type="Pfam" id="PF21176">
    <property type="entry name" value="RecR_HhH"/>
    <property type="match status" value="1"/>
</dbReference>
<dbReference type="STRING" id="698738.OLEAN_C21100"/>